<name>A0ABV5WYM3_9MICO</name>
<gene>
    <name evidence="11 13" type="primary">kdpC</name>
    <name evidence="13" type="ORF">ACFFN1_02560</name>
</gene>
<comment type="subcellular location">
    <subcellularLocation>
        <location evidence="11">Cell membrane</location>
        <topology evidence="11">Single-pass membrane protein</topology>
    </subcellularLocation>
</comment>
<reference evidence="13 14" key="1">
    <citation type="submission" date="2024-09" db="EMBL/GenBank/DDBJ databases">
        <authorList>
            <person name="Sun Q."/>
            <person name="Mori K."/>
        </authorList>
    </citation>
    <scope>NUCLEOTIDE SEQUENCE [LARGE SCALE GENOMIC DNA]</scope>
    <source>
        <strain evidence="13 14">JCM 11683</strain>
    </source>
</reference>
<keyword evidence="6 11" id="KW-0067">ATP-binding</keyword>
<evidence type="ECO:0000313" key="13">
    <source>
        <dbReference type="EMBL" id="MFB9775300.1"/>
    </source>
</evidence>
<evidence type="ECO:0000256" key="2">
    <source>
        <dbReference type="ARBA" id="ARBA00022475"/>
    </source>
</evidence>
<keyword evidence="2 11" id="KW-1003">Cell membrane</keyword>
<dbReference type="PANTHER" id="PTHR30042">
    <property type="entry name" value="POTASSIUM-TRANSPORTING ATPASE C CHAIN"/>
    <property type="match status" value="1"/>
</dbReference>
<dbReference type="HAMAP" id="MF_00276">
    <property type="entry name" value="KdpC"/>
    <property type="match status" value="1"/>
</dbReference>
<dbReference type="PANTHER" id="PTHR30042:SF2">
    <property type="entry name" value="POTASSIUM-TRANSPORTING ATPASE KDPC SUBUNIT"/>
    <property type="match status" value="1"/>
</dbReference>
<keyword evidence="9 11" id="KW-0406">Ion transport</keyword>
<evidence type="ECO:0000256" key="4">
    <source>
        <dbReference type="ARBA" id="ARBA00022692"/>
    </source>
</evidence>
<dbReference type="RefSeq" id="WP_376838308.1">
    <property type="nucleotide sequence ID" value="NZ_JBHMAU010000023.1"/>
</dbReference>
<protein>
    <recommendedName>
        <fullName evidence="11">Potassium-transporting ATPase KdpC subunit</fullName>
    </recommendedName>
    <alternativeName>
        <fullName evidence="11">ATP phosphohydrolase [potassium-transporting] C chain</fullName>
    </alternativeName>
    <alternativeName>
        <fullName evidence="11">Potassium-binding and translocating subunit C</fullName>
    </alternativeName>
    <alternativeName>
        <fullName evidence="11">Potassium-translocating ATPase C chain</fullName>
    </alternativeName>
</protein>
<evidence type="ECO:0000256" key="11">
    <source>
        <dbReference type="HAMAP-Rule" id="MF_00276"/>
    </source>
</evidence>
<feature type="region of interest" description="Disordered" evidence="12">
    <location>
        <begin position="115"/>
        <end position="137"/>
    </location>
</feature>
<dbReference type="EMBL" id="JBHMAU010000023">
    <property type="protein sequence ID" value="MFB9775300.1"/>
    <property type="molecule type" value="Genomic_DNA"/>
</dbReference>
<feature type="transmembrane region" description="Helical" evidence="11">
    <location>
        <begin position="18"/>
        <end position="40"/>
    </location>
</feature>
<evidence type="ECO:0000256" key="8">
    <source>
        <dbReference type="ARBA" id="ARBA00022989"/>
    </source>
</evidence>
<keyword evidence="8 11" id="KW-1133">Transmembrane helix</keyword>
<proteinExistence type="inferred from homology"/>
<dbReference type="PIRSF" id="PIRSF001296">
    <property type="entry name" value="K_ATPase_KdpC"/>
    <property type="match status" value="1"/>
</dbReference>
<organism evidence="13 14">
    <name type="scientific">Brevibacterium otitidis</name>
    <dbReference type="NCBI Taxonomy" id="53364"/>
    <lineage>
        <taxon>Bacteria</taxon>
        <taxon>Bacillati</taxon>
        <taxon>Actinomycetota</taxon>
        <taxon>Actinomycetes</taxon>
        <taxon>Micrococcales</taxon>
        <taxon>Brevibacteriaceae</taxon>
        <taxon>Brevibacterium</taxon>
    </lineage>
</organism>
<evidence type="ECO:0000256" key="12">
    <source>
        <dbReference type="SAM" id="MobiDB-lite"/>
    </source>
</evidence>
<evidence type="ECO:0000256" key="5">
    <source>
        <dbReference type="ARBA" id="ARBA00022741"/>
    </source>
</evidence>
<comment type="caution">
    <text evidence="13">The sequence shown here is derived from an EMBL/GenBank/DDBJ whole genome shotgun (WGS) entry which is preliminary data.</text>
</comment>
<evidence type="ECO:0000256" key="10">
    <source>
        <dbReference type="ARBA" id="ARBA00023136"/>
    </source>
</evidence>
<keyword evidence="5 11" id="KW-0547">Nucleotide-binding</keyword>
<keyword evidence="14" id="KW-1185">Reference proteome</keyword>
<evidence type="ECO:0000256" key="6">
    <source>
        <dbReference type="ARBA" id="ARBA00022840"/>
    </source>
</evidence>
<feature type="region of interest" description="Disordered" evidence="12">
    <location>
        <begin position="73"/>
        <end position="97"/>
    </location>
</feature>
<sequence length="199" mass="20684">MNSSAHALRTVGTGLRALLVFTLITGIVYPLAMTGFGQLVPHRAKGSIIYDADGNAVGSELIGQDFSADDSLFQSRPSAAGDNGYDAQSSGASNLGPTSEELAASIAERKEEIAAREGVDPSEVPADALTASGSGLDPHISPAYAEIQVARVAEKNSLSEDEVRSLVQDNTAHPALGFIGTERVNVLKLNLALKEIHGS</sequence>
<comment type="function">
    <text evidence="11">Part of the high-affinity ATP-driven potassium transport (or Kdp) system, which catalyzes the hydrolysis of ATP coupled with the electrogenic transport of potassium into the cytoplasm. This subunit acts as a catalytic chaperone that increases the ATP-binding affinity of the ATP-hydrolyzing subunit KdpB by the formation of a transient KdpB/KdpC/ATP ternary complex.</text>
</comment>
<evidence type="ECO:0000256" key="7">
    <source>
        <dbReference type="ARBA" id="ARBA00022958"/>
    </source>
</evidence>
<keyword evidence="7 11" id="KW-0630">Potassium</keyword>
<evidence type="ECO:0000313" key="14">
    <source>
        <dbReference type="Proteomes" id="UP001589707"/>
    </source>
</evidence>
<evidence type="ECO:0000256" key="3">
    <source>
        <dbReference type="ARBA" id="ARBA00022538"/>
    </source>
</evidence>
<dbReference type="Pfam" id="PF02669">
    <property type="entry name" value="KdpC"/>
    <property type="match status" value="1"/>
</dbReference>
<accession>A0ABV5WYM3</accession>
<evidence type="ECO:0000256" key="9">
    <source>
        <dbReference type="ARBA" id="ARBA00023065"/>
    </source>
</evidence>
<keyword evidence="4 11" id="KW-0812">Transmembrane</keyword>
<keyword evidence="1 11" id="KW-0813">Transport</keyword>
<dbReference type="Proteomes" id="UP001589707">
    <property type="component" value="Unassembled WGS sequence"/>
</dbReference>
<keyword evidence="3 11" id="KW-0633">Potassium transport</keyword>
<evidence type="ECO:0000256" key="1">
    <source>
        <dbReference type="ARBA" id="ARBA00022448"/>
    </source>
</evidence>
<keyword evidence="10 11" id="KW-0472">Membrane</keyword>
<dbReference type="InterPro" id="IPR003820">
    <property type="entry name" value="KdpC"/>
</dbReference>
<dbReference type="NCBIfam" id="TIGR00681">
    <property type="entry name" value="kdpC"/>
    <property type="match status" value="1"/>
</dbReference>
<comment type="subunit">
    <text evidence="11">The system is composed of three essential subunits: KdpA, KdpB and KdpC.</text>
</comment>
<comment type="similarity">
    <text evidence="11">Belongs to the KdpC family.</text>
</comment>
<feature type="compositionally biased region" description="Polar residues" evidence="12">
    <location>
        <begin position="86"/>
        <end position="97"/>
    </location>
</feature>
<dbReference type="NCBIfam" id="NF001454">
    <property type="entry name" value="PRK00315.1"/>
    <property type="match status" value="1"/>
</dbReference>